<dbReference type="STRING" id="1547922.ISF6_2767"/>
<evidence type="ECO:0000313" key="1">
    <source>
        <dbReference type="EMBL" id="GAP36927.1"/>
    </source>
</evidence>
<name>A0A0K8P2M9_PISS1</name>
<keyword evidence="2" id="KW-1185">Reference proteome</keyword>
<evidence type="ECO:0000313" key="2">
    <source>
        <dbReference type="Proteomes" id="UP000037660"/>
    </source>
</evidence>
<comment type="caution">
    <text evidence="1">The sequence shown here is derived from an EMBL/GenBank/DDBJ whole genome shotgun (WGS) entry which is preliminary data.</text>
</comment>
<dbReference type="AlphaFoldDB" id="A0A0K8P2M9"/>
<dbReference type="Proteomes" id="UP000037660">
    <property type="component" value="Unassembled WGS sequence"/>
</dbReference>
<sequence length="86" mass="9078">MGRGRVHAGLLGRSCVPGRCAGRDGSARSTGDGAQCGIGLPGLSRASCRRKLGVLPLLALKLLYSHIIKMEAPWIFGCSWCGGWPR</sequence>
<organism evidence="1 2">
    <name type="scientific">Piscinibacter sakaiensis</name>
    <name type="common">Ideonella sakaiensis</name>
    <dbReference type="NCBI Taxonomy" id="1547922"/>
    <lineage>
        <taxon>Bacteria</taxon>
        <taxon>Pseudomonadati</taxon>
        <taxon>Pseudomonadota</taxon>
        <taxon>Betaproteobacteria</taxon>
        <taxon>Burkholderiales</taxon>
        <taxon>Sphaerotilaceae</taxon>
        <taxon>Piscinibacter</taxon>
    </lineage>
</organism>
<reference evidence="1 2" key="2">
    <citation type="journal article" date="2016" name="Science">
        <title>A bacterium that degrades and assimilates poly(ethylene terephthalate).</title>
        <authorList>
            <person name="Yoshida S."/>
            <person name="Hiraga K."/>
            <person name="Takehana T."/>
            <person name="Taniguchi I."/>
            <person name="Yamaji H."/>
            <person name="Maeda Y."/>
            <person name="Toyohara K."/>
            <person name="Miyamoto K."/>
            <person name="Kimura Y."/>
            <person name="Oda K."/>
        </authorList>
    </citation>
    <scope>NUCLEOTIDE SEQUENCE [LARGE SCALE GENOMIC DNA]</scope>
    <source>
        <strain evidence="2">NBRC 110686 / TISTR 2288 / 201-F6</strain>
    </source>
</reference>
<reference evidence="2" key="1">
    <citation type="submission" date="2015-07" db="EMBL/GenBank/DDBJ databases">
        <title>Discovery of a poly(ethylene terephthalate assimilation.</title>
        <authorList>
            <person name="Yoshida S."/>
            <person name="Hiraga K."/>
            <person name="Takehana T."/>
            <person name="Taniguchi I."/>
            <person name="Yamaji H."/>
            <person name="Maeda Y."/>
            <person name="Toyohara K."/>
            <person name="Miyamoto K."/>
            <person name="Kimura Y."/>
            <person name="Oda K."/>
        </authorList>
    </citation>
    <scope>NUCLEOTIDE SEQUENCE [LARGE SCALE GENOMIC DNA]</scope>
    <source>
        <strain evidence="2">NBRC 110686 / TISTR 2288 / 201-F6</strain>
    </source>
</reference>
<gene>
    <name evidence="1" type="ORF">ISF6_2767</name>
</gene>
<proteinExistence type="predicted"/>
<protein>
    <submittedName>
        <fullName evidence="1">Uncharacterized protein</fullName>
    </submittedName>
</protein>
<accession>A0A0K8P2M9</accession>
<dbReference type="EMBL" id="BBYR01000039">
    <property type="protein sequence ID" value="GAP36927.1"/>
    <property type="molecule type" value="Genomic_DNA"/>
</dbReference>